<protein>
    <submittedName>
        <fullName evidence="1">Uncharacterized protein</fullName>
    </submittedName>
</protein>
<reference evidence="1" key="1">
    <citation type="submission" date="2020-04" db="EMBL/GenBank/DDBJ databases">
        <authorList>
            <person name="Hogendoorn C."/>
        </authorList>
    </citation>
    <scope>NUCLEOTIDE SEQUENCE</scope>
    <source>
        <strain evidence="1">FAVT5</strain>
    </source>
</reference>
<evidence type="ECO:0000313" key="2">
    <source>
        <dbReference type="Proteomes" id="UP000501793"/>
    </source>
</evidence>
<dbReference type="EMBL" id="LR792684">
    <property type="protein sequence ID" value="CAB3395175.1"/>
    <property type="molecule type" value="Genomic_DNA"/>
</dbReference>
<gene>
    <name evidence="1" type="ORF">FAVT5_3257</name>
</gene>
<proteinExistence type="predicted"/>
<name>A0ACA8ZCH9_9BACL</name>
<evidence type="ECO:0000313" key="1">
    <source>
        <dbReference type="EMBL" id="CAB3395175.1"/>
    </source>
</evidence>
<organism evidence="1 2">
    <name type="scientific">Kyrpidia spormannii</name>
    <dbReference type="NCBI Taxonomy" id="2055160"/>
    <lineage>
        <taxon>Bacteria</taxon>
        <taxon>Bacillati</taxon>
        <taxon>Bacillota</taxon>
        <taxon>Bacilli</taxon>
        <taxon>Bacillales</taxon>
        <taxon>Alicyclobacillaceae</taxon>
        <taxon>Kyrpidia</taxon>
    </lineage>
</organism>
<dbReference type="Proteomes" id="UP000501793">
    <property type="component" value="Chromosome"/>
</dbReference>
<accession>A0ACA8ZCH9</accession>
<keyword evidence="2" id="KW-1185">Reference proteome</keyword>
<sequence>MLAVLLWIFSVYGFISAVWHIFGLLSYRRPVFPPTDVTLVVRNAESFIEGLLRRIAAEVAVAVPGLRVVVVDDGSVDDTMAIVERLAERETWLEAYPVTAGRAQGVGAVLPGVTGGSAGWGQPSVCPFRRGPEVRPRRPGGGSGLICGVEPAWRRSCQPSGRCMGLGPSPGRAGLRRRGRGSGNGTCFEILQRVGKVGREFCCASAHKPPGSEETTKYPTAKGGRADGAWPKAEYPRSSSGRPSP</sequence>